<feature type="region of interest" description="Disordered" evidence="1">
    <location>
        <begin position="1"/>
        <end position="38"/>
    </location>
</feature>
<name>A0A1I0XWV9_9PSEU</name>
<dbReference type="AlphaFoldDB" id="A0A1I0XWV9"/>
<evidence type="ECO:0000256" key="1">
    <source>
        <dbReference type="SAM" id="MobiDB-lite"/>
    </source>
</evidence>
<feature type="compositionally biased region" description="Low complexity" evidence="1">
    <location>
        <begin position="98"/>
        <end position="107"/>
    </location>
</feature>
<feature type="region of interest" description="Disordered" evidence="1">
    <location>
        <begin position="61"/>
        <end position="147"/>
    </location>
</feature>
<gene>
    <name evidence="2" type="ORF">SAMN05216266_10489</name>
</gene>
<organism evidence="2 3">
    <name type="scientific">Amycolatopsis marina</name>
    <dbReference type="NCBI Taxonomy" id="490629"/>
    <lineage>
        <taxon>Bacteria</taxon>
        <taxon>Bacillati</taxon>
        <taxon>Actinomycetota</taxon>
        <taxon>Actinomycetes</taxon>
        <taxon>Pseudonocardiales</taxon>
        <taxon>Pseudonocardiaceae</taxon>
        <taxon>Amycolatopsis</taxon>
    </lineage>
</organism>
<accession>A0A1I0XWV9</accession>
<protein>
    <submittedName>
        <fullName evidence="2">Uncharacterized protein</fullName>
    </submittedName>
</protein>
<feature type="compositionally biased region" description="Basic residues" evidence="1">
    <location>
        <begin position="180"/>
        <end position="190"/>
    </location>
</feature>
<reference evidence="3" key="1">
    <citation type="submission" date="2016-10" db="EMBL/GenBank/DDBJ databases">
        <authorList>
            <person name="Varghese N."/>
            <person name="Submissions S."/>
        </authorList>
    </citation>
    <scope>NUCLEOTIDE SEQUENCE [LARGE SCALE GENOMIC DNA]</scope>
    <source>
        <strain evidence="3">CGMCC 4.3568</strain>
    </source>
</reference>
<dbReference type="Proteomes" id="UP000243799">
    <property type="component" value="Unassembled WGS sequence"/>
</dbReference>
<dbReference type="EMBL" id="FOKG01000004">
    <property type="protein sequence ID" value="SFB05639.1"/>
    <property type="molecule type" value="Genomic_DNA"/>
</dbReference>
<evidence type="ECO:0000313" key="2">
    <source>
        <dbReference type="EMBL" id="SFB05639.1"/>
    </source>
</evidence>
<keyword evidence="3" id="KW-1185">Reference proteome</keyword>
<feature type="region of interest" description="Disordered" evidence="1">
    <location>
        <begin position="163"/>
        <end position="217"/>
    </location>
</feature>
<feature type="compositionally biased region" description="Gly residues" evidence="1">
    <location>
        <begin position="131"/>
        <end position="142"/>
    </location>
</feature>
<proteinExistence type="predicted"/>
<evidence type="ECO:0000313" key="3">
    <source>
        <dbReference type="Proteomes" id="UP000243799"/>
    </source>
</evidence>
<sequence length="217" mass="22727">MTTVVEPPAAWHRPGDGASASTPKQDHRHRQLPPSSVHSRHFLRKVVVVWERGGSRVAALRGGAAGRAARVRKSVPSAVRANSGTGGGDREAGRGRRAGVCGHGVAADYGPAPGPGRGQSPPRAHGDPDAAGGGSVAGGGDRCGALPATPASAMLRIRHGTPEFVPPEWLDPERKPIRNTAHHPPSRRGRTYLANGRQPQRPYRPCRALSPESALDT</sequence>